<feature type="compositionally biased region" description="Polar residues" evidence="5">
    <location>
        <begin position="250"/>
        <end position="269"/>
    </location>
</feature>
<evidence type="ECO:0000313" key="8">
    <source>
        <dbReference type="EMBL" id="ODV62404.1"/>
    </source>
</evidence>
<keyword evidence="4" id="KW-0594">Phospholipid biosynthesis</keyword>
<protein>
    <recommendedName>
        <fullName evidence="4">1-acyl-sn-glycerol-3-phosphate acyltransferase</fullName>
        <ecNumber evidence="4">2.3.1.51</ecNumber>
    </recommendedName>
</protein>
<dbReference type="CDD" id="cd07989">
    <property type="entry name" value="LPLAT_AGPAT-like"/>
    <property type="match status" value="1"/>
</dbReference>
<gene>
    <name evidence="8" type="ORF">ASCRUDRAFT_32754</name>
</gene>
<dbReference type="GO" id="GO:0016020">
    <property type="term" value="C:membrane"/>
    <property type="evidence" value="ECO:0007669"/>
    <property type="project" value="InterPro"/>
</dbReference>
<accession>A0A1D2VLE9</accession>
<keyword evidence="6" id="KW-1133">Transmembrane helix</keyword>
<evidence type="ECO:0000256" key="2">
    <source>
        <dbReference type="ARBA" id="ARBA00022679"/>
    </source>
</evidence>
<evidence type="ECO:0000256" key="3">
    <source>
        <dbReference type="ARBA" id="ARBA00023315"/>
    </source>
</evidence>
<dbReference type="SMART" id="SM00563">
    <property type="entry name" value="PlsC"/>
    <property type="match status" value="1"/>
</dbReference>
<dbReference type="GO" id="GO:0005783">
    <property type="term" value="C:endoplasmic reticulum"/>
    <property type="evidence" value="ECO:0007669"/>
    <property type="project" value="TreeGrafter"/>
</dbReference>
<dbReference type="InterPro" id="IPR004552">
    <property type="entry name" value="AGP_acyltrans"/>
</dbReference>
<dbReference type="InParanoid" id="A0A1D2VLE9"/>
<dbReference type="Proteomes" id="UP000095038">
    <property type="component" value="Unassembled WGS sequence"/>
</dbReference>
<evidence type="ECO:0000313" key="9">
    <source>
        <dbReference type="Proteomes" id="UP000095038"/>
    </source>
</evidence>
<organism evidence="8 9">
    <name type="scientific">Ascoidea rubescens DSM 1968</name>
    <dbReference type="NCBI Taxonomy" id="1344418"/>
    <lineage>
        <taxon>Eukaryota</taxon>
        <taxon>Fungi</taxon>
        <taxon>Dikarya</taxon>
        <taxon>Ascomycota</taxon>
        <taxon>Saccharomycotina</taxon>
        <taxon>Saccharomycetes</taxon>
        <taxon>Ascoideaceae</taxon>
        <taxon>Ascoidea</taxon>
    </lineage>
</organism>
<keyword evidence="4" id="KW-0444">Lipid biosynthesis</keyword>
<comment type="catalytic activity">
    <reaction evidence="4">
        <text>a 1-acyl-sn-glycero-3-phosphate + an acyl-CoA = a 1,2-diacyl-sn-glycero-3-phosphate + CoA</text>
        <dbReference type="Rhea" id="RHEA:19709"/>
        <dbReference type="ChEBI" id="CHEBI:57287"/>
        <dbReference type="ChEBI" id="CHEBI:57970"/>
        <dbReference type="ChEBI" id="CHEBI:58342"/>
        <dbReference type="ChEBI" id="CHEBI:58608"/>
        <dbReference type="EC" id="2.3.1.51"/>
    </reaction>
</comment>
<dbReference type="FunCoup" id="A0A1D2VLE9">
    <property type="interactions" value="288"/>
</dbReference>
<dbReference type="STRING" id="1344418.A0A1D2VLE9"/>
<dbReference type="GO" id="GO:0006654">
    <property type="term" value="P:phosphatidic acid biosynthetic process"/>
    <property type="evidence" value="ECO:0007669"/>
    <property type="project" value="TreeGrafter"/>
</dbReference>
<feature type="compositionally biased region" description="Low complexity" evidence="5">
    <location>
        <begin position="270"/>
        <end position="285"/>
    </location>
</feature>
<dbReference type="EC" id="2.3.1.51" evidence="4"/>
<dbReference type="PANTHER" id="PTHR10434:SF11">
    <property type="entry name" value="1-ACYL-SN-GLYCEROL-3-PHOSPHATE ACYLTRANSFERASE"/>
    <property type="match status" value="1"/>
</dbReference>
<evidence type="ECO:0000256" key="1">
    <source>
        <dbReference type="ARBA" id="ARBA00008655"/>
    </source>
</evidence>
<dbReference type="GO" id="GO:0003841">
    <property type="term" value="F:1-acylglycerol-3-phosphate O-acyltransferase activity"/>
    <property type="evidence" value="ECO:0007669"/>
    <property type="project" value="UniProtKB-UniRule"/>
</dbReference>
<reference evidence="9" key="1">
    <citation type="submission" date="2016-05" db="EMBL/GenBank/DDBJ databases">
        <title>Comparative genomics of biotechnologically important yeasts.</title>
        <authorList>
            <consortium name="DOE Joint Genome Institute"/>
            <person name="Riley R."/>
            <person name="Haridas S."/>
            <person name="Wolfe K.H."/>
            <person name="Lopes M.R."/>
            <person name="Hittinger C.T."/>
            <person name="Goker M."/>
            <person name="Salamov A."/>
            <person name="Wisecaver J."/>
            <person name="Long T.M."/>
            <person name="Aerts A.L."/>
            <person name="Barry K."/>
            <person name="Choi C."/>
            <person name="Clum A."/>
            <person name="Coughlan A.Y."/>
            <person name="Deshpande S."/>
            <person name="Douglass A.P."/>
            <person name="Hanson S.J."/>
            <person name="Klenk H.-P."/>
            <person name="Labutti K."/>
            <person name="Lapidus A."/>
            <person name="Lindquist E."/>
            <person name="Lipzen A."/>
            <person name="Meier-Kolthoff J.P."/>
            <person name="Ohm R.A."/>
            <person name="Otillar R.P."/>
            <person name="Pangilinan J."/>
            <person name="Peng Y."/>
            <person name="Rokas A."/>
            <person name="Rosa C.A."/>
            <person name="Scheuner C."/>
            <person name="Sibirny A.A."/>
            <person name="Slot J.C."/>
            <person name="Stielow J.B."/>
            <person name="Sun H."/>
            <person name="Kurtzman C.P."/>
            <person name="Blackwell M."/>
            <person name="Grigoriev I.V."/>
            <person name="Jeffries T.W."/>
        </authorList>
    </citation>
    <scope>NUCLEOTIDE SEQUENCE [LARGE SCALE GENOMIC DNA]</scope>
    <source>
        <strain evidence="9">DSM 1968</strain>
    </source>
</reference>
<feature type="region of interest" description="Disordered" evidence="5">
    <location>
        <begin position="248"/>
        <end position="288"/>
    </location>
</feature>
<dbReference type="NCBIfam" id="TIGR00530">
    <property type="entry name" value="AGP_acyltrn"/>
    <property type="match status" value="1"/>
</dbReference>
<dbReference type="OrthoDB" id="202234at2759"/>
<sequence>MSFQTIKFYLKGFLATNIFFLSAAYGVFASSFLFLIGKSHLSQYTTARFFYYLFSKVLGIDIVVRNEQMLTQNLPGILVCNHQSTLDILVLGKVLPKGCTVTAKKSLKYIPFLGWFMVLSGTFFLDRKNKDKSINTLNNAVKNLESKKRSLWLFPEGTRSYSNTPTLLPFKKGAFHLAVDSQLPIFPVSVSNTSNILNFKKKIFKKGTVYIDILDPIPTKGLTKSDVTNLCEESRNKMFEDIKHLGYSKTKGSNETNNSDLNNQIPPNESISADNSPSSSSSSTSLKVNATEVTPLIRNQRIW</sequence>
<dbReference type="GeneID" id="30964017"/>
<evidence type="ECO:0000256" key="6">
    <source>
        <dbReference type="SAM" id="Phobius"/>
    </source>
</evidence>
<comment type="domain">
    <text evidence="4">The HXXXXD motif is essential for acyltransferase activity and may constitute the binding site for the phosphate moiety of the glycerol-3-phosphate.</text>
</comment>
<keyword evidence="6" id="KW-0472">Membrane</keyword>
<dbReference type="GO" id="GO:0005811">
    <property type="term" value="C:lipid droplet"/>
    <property type="evidence" value="ECO:0007669"/>
    <property type="project" value="EnsemblFungi"/>
</dbReference>
<evidence type="ECO:0000256" key="5">
    <source>
        <dbReference type="SAM" id="MobiDB-lite"/>
    </source>
</evidence>
<name>A0A1D2VLE9_9ASCO</name>
<keyword evidence="4" id="KW-1208">Phospholipid metabolism</keyword>
<dbReference type="InterPro" id="IPR002123">
    <property type="entry name" value="Plipid/glycerol_acylTrfase"/>
</dbReference>
<keyword evidence="3 4" id="KW-0012">Acyltransferase</keyword>
<keyword evidence="9" id="KW-1185">Reference proteome</keyword>
<feature type="domain" description="Phospholipid/glycerol acyltransferase" evidence="7">
    <location>
        <begin position="76"/>
        <end position="193"/>
    </location>
</feature>
<proteinExistence type="inferred from homology"/>
<dbReference type="Pfam" id="PF01553">
    <property type="entry name" value="Acyltransferase"/>
    <property type="match status" value="1"/>
</dbReference>
<feature type="transmembrane region" description="Helical" evidence="6">
    <location>
        <begin position="12"/>
        <end position="37"/>
    </location>
</feature>
<evidence type="ECO:0000259" key="7">
    <source>
        <dbReference type="SMART" id="SM00563"/>
    </source>
</evidence>
<evidence type="ECO:0000256" key="4">
    <source>
        <dbReference type="RuleBase" id="RU361267"/>
    </source>
</evidence>
<keyword evidence="4" id="KW-0443">Lipid metabolism</keyword>
<keyword evidence="2 4" id="KW-0808">Transferase</keyword>
<dbReference type="RefSeq" id="XP_020048711.1">
    <property type="nucleotide sequence ID" value="XM_020190381.1"/>
</dbReference>
<keyword evidence="6" id="KW-0812">Transmembrane</keyword>
<dbReference type="AlphaFoldDB" id="A0A1D2VLE9"/>
<comment type="similarity">
    <text evidence="1 4">Belongs to the 1-acyl-sn-glycerol-3-phosphate acyltransferase family.</text>
</comment>
<dbReference type="PANTHER" id="PTHR10434">
    <property type="entry name" value="1-ACYL-SN-GLYCEROL-3-PHOSPHATE ACYLTRANSFERASE"/>
    <property type="match status" value="1"/>
</dbReference>
<dbReference type="SUPFAM" id="SSF69593">
    <property type="entry name" value="Glycerol-3-phosphate (1)-acyltransferase"/>
    <property type="match status" value="1"/>
</dbReference>
<dbReference type="EMBL" id="KV454477">
    <property type="protein sequence ID" value="ODV62404.1"/>
    <property type="molecule type" value="Genomic_DNA"/>
</dbReference>